<evidence type="ECO:0000256" key="4">
    <source>
        <dbReference type="SAM" id="SignalP"/>
    </source>
</evidence>
<dbReference type="EMBL" id="CP002959">
    <property type="protein sequence ID" value="AFM13638.1"/>
    <property type="molecule type" value="Genomic_DNA"/>
</dbReference>
<protein>
    <submittedName>
        <fullName evidence="5">Tetratricopeptide TPR_2 repeat-containing protein</fullName>
    </submittedName>
</protein>
<dbReference type="Pfam" id="PF13432">
    <property type="entry name" value="TPR_16"/>
    <property type="match status" value="1"/>
</dbReference>
<dbReference type="Pfam" id="PF07719">
    <property type="entry name" value="TPR_2"/>
    <property type="match status" value="1"/>
</dbReference>
<reference evidence="5 6" key="1">
    <citation type="submission" date="2012-06" db="EMBL/GenBank/DDBJ databases">
        <title>The complete chromosome of genome of Turneriella parva DSM 21527.</title>
        <authorList>
            <consortium name="US DOE Joint Genome Institute (JGI-PGF)"/>
            <person name="Lucas S."/>
            <person name="Han J."/>
            <person name="Lapidus A."/>
            <person name="Bruce D."/>
            <person name="Goodwin L."/>
            <person name="Pitluck S."/>
            <person name="Peters L."/>
            <person name="Kyrpides N."/>
            <person name="Mavromatis K."/>
            <person name="Ivanova N."/>
            <person name="Mikhailova N."/>
            <person name="Chertkov O."/>
            <person name="Detter J.C."/>
            <person name="Tapia R."/>
            <person name="Han C."/>
            <person name="Land M."/>
            <person name="Hauser L."/>
            <person name="Markowitz V."/>
            <person name="Cheng J.-F."/>
            <person name="Hugenholtz P."/>
            <person name="Woyke T."/>
            <person name="Wu D."/>
            <person name="Gronow S."/>
            <person name="Wellnitz S."/>
            <person name="Brambilla E."/>
            <person name="Klenk H.-P."/>
            <person name="Eisen J.A."/>
        </authorList>
    </citation>
    <scope>NUCLEOTIDE SEQUENCE [LARGE SCALE GENOMIC DNA]</scope>
    <source>
        <strain evidence="6">ATCC BAA-1111 / DSM 21527 / NCTC 11395 / H</strain>
    </source>
</reference>
<evidence type="ECO:0000313" key="6">
    <source>
        <dbReference type="Proteomes" id="UP000006048"/>
    </source>
</evidence>
<keyword evidence="2 3" id="KW-0802">TPR repeat</keyword>
<feature type="repeat" description="TPR" evidence="3">
    <location>
        <begin position="544"/>
        <end position="577"/>
    </location>
</feature>
<dbReference type="Pfam" id="PF14559">
    <property type="entry name" value="TPR_19"/>
    <property type="match status" value="1"/>
</dbReference>
<keyword evidence="1" id="KW-0677">Repeat</keyword>
<dbReference type="STRING" id="869212.Turpa_2999"/>
<keyword evidence="6" id="KW-1185">Reference proteome</keyword>
<proteinExistence type="predicted"/>
<dbReference type="PANTHER" id="PTHR12558:SF13">
    <property type="entry name" value="CELL DIVISION CYCLE PROTEIN 27 HOMOLOG"/>
    <property type="match status" value="1"/>
</dbReference>
<gene>
    <name evidence="5" type="ordered locus">Turpa_2999</name>
</gene>
<evidence type="ECO:0000256" key="2">
    <source>
        <dbReference type="ARBA" id="ARBA00022803"/>
    </source>
</evidence>
<sequence length="713" mass="81223">MLRHVSLIALLFFAAAGGTFALDEKAEREASLKLNQAFAAFFAEKPVAAAKAFEEYIKLKGESEVALRYLARIALGSGDMTSATLYLERGVKADPNGVYSLQLLSEIYLKQNKLDDAARVLNMILKNDPLNERALQVMAYIYQQKNDTRQAATYHKRLIIAVQKGTGNSDLLQQSLYFLGNYYYQQDNFAKSLHYFKRLNELDPENARYLLIIGELQKITGQFRVSAETHEELVKRQPDFAQAHESLAETYFILDDARALGHLKSFRKLRKNEKPGILEGIEQQLSGKDDEALKAYDGILGANQNRLSARLGRFRIYKKRNLHTEARNEAFAIVVIAQRLSAFELAREYAHVTLEYLNRQAEELKFREKFSQSESQLAAGADLDGAVEQLAIDFVELYITHASTLESTGERSVAVTYHELAARTIVQLRAWYHAMSANPAIKANANRLSQVEKRQREAKNQLYQTRVNQAWTLVNIKNALPDAERAAETAVQIEAEYATAWFVKGIIRNHLAEKNPQEYKAAAAYFNKAIEITELKGKKKVAPANYYFYSGMALEKMNDFPAAEARLKKTIELDPYNPTYLNYLGYIYSLRNLNLDDANQLVLRALEDDPENEAYLDTFGWIQFKLGNYREALEQLTVAASFAQKKNFVDPVIFFHLAEVHAKLNNRITAIEYYNKTLTDIKKASEPLDTAYINAQIKKLENENKQTKKEDQK</sequence>
<dbReference type="SUPFAM" id="SSF81901">
    <property type="entry name" value="HCP-like"/>
    <property type="match status" value="1"/>
</dbReference>
<dbReference type="RefSeq" id="WP_014804139.1">
    <property type="nucleotide sequence ID" value="NC_018020.1"/>
</dbReference>
<dbReference type="PROSITE" id="PS50005">
    <property type="entry name" value="TPR"/>
    <property type="match status" value="2"/>
</dbReference>
<dbReference type="AlphaFoldDB" id="I4B8N1"/>
<dbReference type="HOGENOM" id="CLU_414363_0_0_12"/>
<evidence type="ECO:0000256" key="1">
    <source>
        <dbReference type="ARBA" id="ARBA00022737"/>
    </source>
</evidence>
<dbReference type="InterPro" id="IPR013105">
    <property type="entry name" value="TPR_2"/>
</dbReference>
<evidence type="ECO:0000256" key="3">
    <source>
        <dbReference type="PROSITE-ProRule" id="PRU00339"/>
    </source>
</evidence>
<dbReference type="InterPro" id="IPR011990">
    <property type="entry name" value="TPR-like_helical_dom_sf"/>
</dbReference>
<dbReference type="SUPFAM" id="SSF48452">
    <property type="entry name" value="TPR-like"/>
    <property type="match status" value="2"/>
</dbReference>
<evidence type="ECO:0000313" key="5">
    <source>
        <dbReference type="EMBL" id="AFM13638.1"/>
    </source>
</evidence>
<accession>I4B8N1</accession>
<organism evidence="5 6">
    <name type="scientific">Turneriella parva (strain ATCC BAA-1111 / DSM 21527 / NCTC 11395 / H)</name>
    <name type="common">Leptospira parva</name>
    <dbReference type="NCBI Taxonomy" id="869212"/>
    <lineage>
        <taxon>Bacteria</taxon>
        <taxon>Pseudomonadati</taxon>
        <taxon>Spirochaetota</taxon>
        <taxon>Spirochaetia</taxon>
        <taxon>Leptospirales</taxon>
        <taxon>Leptospiraceae</taxon>
        <taxon>Turneriella</taxon>
    </lineage>
</organism>
<dbReference type="SMART" id="SM00028">
    <property type="entry name" value="TPR"/>
    <property type="match status" value="9"/>
</dbReference>
<dbReference type="Gene3D" id="1.25.40.10">
    <property type="entry name" value="Tetratricopeptide repeat domain"/>
    <property type="match status" value="4"/>
</dbReference>
<feature type="repeat" description="TPR" evidence="3">
    <location>
        <begin position="173"/>
        <end position="206"/>
    </location>
</feature>
<name>I4B8N1_TURPD</name>
<dbReference type="Proteomes" id="UP000006048">
    <property type="component" value="Chromosome"/>
</dbReference>
<dbReference type="KEGG" id="tpx:Turpa_2999"/>
<feature type="signal peptide" evidence="4">
    <location>
        <begin position="1"/>
        <end position="21"/>
    </location>
</feature>
<feature type="chain" id="PRO_5003686829" evidence="4">
    <location>
        <begin position="22"/>
        <end position="713"/>
    </location>
</feature>
<keyword evidence="4" id="KW-0732">Signal</keyword>
<dbReference type="PANTHER" id="PTHR12558">
    <property type="entry name" value="CELL DIVISION CYCLE 16,23,27"/>
    <property type="match status" value="1"/>
</dbReference>
<dbReference type="InterPro" id="IPR019734">
    <property type="entry name" value="TPR_rpt"/>
</dbReference>
<dbReference type="OrthoDB" id="9766710at2"/>